<proteinExistence type="predicted"/>
<evidence type="ECO:0000313" key="3">
    <source>
        <dbReference type="Proteomes" id="UP001221898"/>
    </source>
</evidence>
<reference evidence="2" key="1">
    <citation type="journal article" date="2023" name="Science">
        <title>Genome structures resolve the early diversification of teleost fishes.</title>
        <authorList>
            <person name="Parey E."/>
            <person name="Louis A."/>
            <person name="Montfort J."/>
            <person name="Bouchez O."/>
            <person name="Roques C."/>
            <person name="Iampietro C."/>
            <person name="Lluch J."/>
            <person name="Castinel A."/>
            <person name="Donnadieu C."/>
            <person name="Desvignes T."/>
            <person name="Floi Bucao C."/>
            <person name="Jouanno E."/>
            <person name="Wen M."/>
            <person name="Mejri S."/>
            <person name="Dirks R."/>
            <person name="Jansen H."/>
            <person name="Henkel C."/>
            <person name="Chen W.J."/>
            <person name="Zahm M."/>
            <person name="Cabau C."/>
            <person name="Klopp C."/>
            <person name="Thompson A.W."/>
            <person name="Robinson-Rechavi M."/>
            <person name="Braasch I."/>
            <person name="Lecointre G."/>
            <person name="Bobe J."/>
            <person name="Postlethwait J.H."/>
            <person name="Berthelot C."/>
            <person name="Roest Crollius H."/>
            <person name="Guiguen Y."/>
        </authorList>
    </citation>
    <scope>NUCLEOTIDE SEQUENCE</scope>
    <source>
        <strain evidence="2">NC1722</strain>
    </source>
</reference>
<evidence type="ECO:0000256" key="1">
    <source>
        <dbReference type="SAM" id="MobiDB-lite"/>
    </source>
</evidence>
<sequence>MVSYMWHNAGSDTVNQRDEDEGKPTVYYRTSYGCALLRNGRNAAFDDERHLKNLYVSGTRALRLWPVLTQLPH</sequence>
<evidence type="ECO:0000313" key="2">
    <source>
        <dbReference type="EMBL" id="KAJ8384398.1"/>
    </source>
</evidence>
<feature type="region of interest" description="Disordered" evidence="1">
    <location>
        <begin position="1"/>
        <end position="22"/>
    </location>
</feature>
<dbReference type="EMBL" id="JAINUG010000272">
    <property type="protein sequence ID" value="KAJ8384398.1"/>
    <property type="molecule type" value="Genomic_DNA"/>
</dbReference>
<comment type="caution">
    <text evidence="2">The sequence shown here is derived from an EMBL/GenBank/DDBJ whole genome shotgun (WGS) entry which is preliminary data.</text>
</comment>
<keyword evidence="3" id="KW-1185">Reference proteome</keyword>
<dbReference type="AlphaFoldDB" id="A0AAD7RHG4"/>
<accession>A0AAD7RHG4</accession>
<gene>
    <name evidence="2" type="ORF">AAFF_G00205310</name>
</gene>
<protein>
    <submittedName>
        <fullName evidence="2">Uncharacterized protein</fullName>
    </submittedName>
</protein>
<dbReference type="Proteomes" id="UP001221898">
    <property type="component" value="Unassembled WGS sequence"/>
</dbReference>
<organism evidence="2 3">
    <name type="scientific">Aldrovandia affinis</name>
    <dbReference type="NCBI Taxonomy" id="143900"/>
    <lineage>
        <taxon>Eukaryota</taxon>
        <taxon>Metazoa</taxon>
        <taxon>Chordata</taxon>
        <taxon>Craniata</taxon>
        <taxon>Vertebrata</taxon>
        <taxon>Euteleostomi</taxon>
        <taxon>Actinopterygii</taxon>
        <taxon>Neopterygii</taxon>
        <taxon>Teleostei</taxon>
        <taxon>Notacanthiformes</taxon>
        <taxon>Halosauridae</taxon>
        <taxon>Aldrovandia</taxon>
    </lineage>
</organism>
<name>A0AAD7RHG4_9TELE</name>